<gene>
    <name evidence="2" type="ORF">Aau02nite_76650</name>
</gene>
<evidence type="ECO:0000313" key="3">
    <source>
        <dbReference type="Proteomes" id="UP000681340"/>
    </source>
</evidence>
<accession>A0A919SU06</accession>
<reference evidence="2" key="1">
    <citation type="submission" date="2021-03" db="EMBL/GenBank/DDBJ databases">
        <title>Whole genome shotgun sequence of Actinoplanes auranticolor NBRC 12245.</title>
        <authorList>
            <person name="Komaki H."/>
            <person name="Tamura T."/>
        </authorList>
    </citation>
    <scope>NUCLEOTIDE SEQUENCE</scope>
    <source>
        <strain evidence="2">NBRC 12245</strain>
    </source>
</reference>
<dbReference type="PANTHER" id="PTHR46637">
    <property type="entry name" value="TIS1421-TRANSPOSASE PROTEIN A"/>
    <property type="match status" value="1"/>
</dbReference>
<sequence length="126" mass="14388">MRKRDPQPWLVDDDLWARIEPLLPKQLARSGPGRRPVDDRKVLCGILFVLFTGIRWEWLPKELGFGCGMTCWRRLRDWNNAGVWQRLHEVLLAELRAAGKLDLSRAVVDSSHVRALKGGPKPAGVQ</sequence>
<evidence type="ECO:0000259" key="1">
    <source>
        <dbReference type="Pfam" id="PF13340"/>
    </source>
</evidence>
<dbReference type="Proteomes" id="UP000681340">
    <property type="component" value="Unassembled WGS sequence"/>
</dbReference>
<comment type="caution">
    <text evidence="2">The sequence shown here is derived from an EMBL/GenBank/DDBJ whole genome shotgun (WGS) entry which is preliminary data.</text>
</comment>
<keyword evidence="3" id="KW-1185">Reference proteome</keyword>
<dbReference type="Pfam" id="PF13340">
    <property type="entry name" value="DUF4096"/>
    <property type="match status" value="1"/>
</dbReference>
<dbReference type="EMBL" id="BOQL01000067">
    <property type="protein sequence ID" value="GIM77599.1"/>
    <property type="molecule type" value="Genomic_DNA"/>
</dbReference>
<proteinExistence type="predicted"/>
<dbReference type="InterPro" id="IPR052909">
    <property type="entry name" value="Transposase_6_like"/>
</dbReference>
<dbReference type="InterPro" id="IPR025161">
    <property type="entry name" value="IS402-like_dom"/>
</dbReference>
<dbReference type="PANTHER" id="PTHR46637:SF1">
    <property type="entry name" value="BLL5188 PROTEIN"/>
    <property type="match status" value="1"/>
</dbReference>
<name>A0A919SU06_9ACTN</name>
<feature type="domain" description="Insertion element IS402-like" evidence="1">
    <location>
        <begin position="12"/>
        <end position="88"/>
    </location>
</feature>
<protein>
    <recommendedName>
        <fullName evidence="1">Insertion element IS402-like domain-containing protein</fullName>
    </recommendedName>
</protein>
<dbReference type="AlphaFoldDB" id="A0A919SU06"/>
<evidence type="ECO:0000313" key="2">
    <source>
        <dbReference type="EMBL" id="GIM77599.1"/>
    </source>
</evidence>
<organism evidence="2 3">
    <name type="scientific">Actinoplanes auranticolor</name>
    <dbReference type="NCBI Taxonomy" id="47988"/>
    <lineage>
        <taxon>Bacteria</taxon>
        <taxon>Bacillati</taxon>
        <taxon>Actinomycetota</taxon>
        <taxon>Actinomycetes</taxon>
        <taxon>Micromonosporales</taxon>
        <taxon>Micromonosporaceae</taxon>
        <taxon>Actinoplanes</taxon>
    </lineage>
</organism>